<dbReference type="Pfam" id="PF09735">
    <property type="entry name" value="Nckap1"/>
    <property type="match status" value="1"/>
</dbReference>
<evidence type="ECO:0000256" key="1">
    <source>
        <dbReference type="ARBA" id="ARBA00037947"/>
    </source>
</evidence>
<dbReference type="Proteomes" id="UP000593567">
    <property type="component" value="Unassembled WGS sequence"/>
</dbReference>
<name>A0A7J7JKY1_BUGNE</name>
<proteinExistence type="inferred from homology"/>
<evidence type="ECO:0000313" key="5">
    <source>
        <dbReference type="Proteomes" id="UP000593567"/>
    </source>
</evidence>
<organism evidence="4 5">
    <name type="scientific">Bugula neritina</name>
    <name type="common">Brown bryozoan</name>
    <name type="synonym">Sertularia neritina</name>
    <dbReference type="NCBI Taxonomy" id="10212"/>
    <lineage>
        <taxon>Eukaryota</taxon>
        <taxon>Metazoa</taxon>
        <taxon>Spiralia</taxon>
        <taxon>Lophotrochozoa</taxon>
        <taxon>Bryozoa</taxon>
        <taxon>Gymnolaemata</taxon>
        <taxon>Cheilostomatida</taxon>
        <taxon>Flustrina</taxon>
        <taxon>Buguloidea</taxon>
        <taxon>Bugulidae</taxon>
        <taxon>Bugula</taxon>
    </lineage>
</organism>
<dbReference type="GO" id="GO:0048812">
    <property type="term" value="P:neuron projection morphogenesis"/>
    <property type="evidence" value="ECO:0007669"/>
    <property type="project" value="TreeGrafter"/>
</dbReference>
<keyword evidence="5" id="KW-1185">Reference proteome</keyword>
<dbReference type="AlphaFoldDB" id="A0A7J7JKY1"/>
<feature type="coiled-coil region" evidence="2">
    <location>
        <begin position="307"/>
        <end position="334"/>
    </location>
</feature>
<dbReference type="EMBL" id="VXIV02002164">
    <property type="protein sequence ID" value="KAF6027002.1"/>
    <property type="molecule type" value="Genomic_DNA"/>
</dbReference>
<feature type="compositionally biased region" description="Basic and acidic residues" evidence="3">
    <location>
        <begin position="667"/>
        <end position="676"/>
    </location>
</feature>
<protein>
    <submittedName>
        <fullName evidence="4">NCKAP1</fullName>
    </submittedName>
</protein>
<feature type="region of interest" description="Disordered" evidence="3">
    <location>
        <begin position="651"/>
        <end position="676"/>
    </location>
</feature>
<dbReference type="OrthoDB" id="548214at2759"/>
<comment type="similarity">
    <text evidence="1">Belongs to the HEM-1/HEM-2 family.</text>
</comment>
<dbReference type="PANTHER" id="PTHR12093:SF10">
    <property type="entry name" value="MEMBRANE-ASSOCIATED PROTEIN HEM"/>
    <property type="match status" value="1"/>
</dbReference>
<dbReference type="GO" id="GO:0031209">
    <property type="term" value="C:SCAR complex"/>
    <property type="evidence" value="ECO:0007669"/>
    <property type="project" value="TreeGrafter"/>
</dbReference>
<reference evidence="4" key="1">
    <citation type="submission" date="2020-06" db="EMBL/GenBank/DDBJ databases">
        <title>Draft genome of Bugula neritina, a colonial animal packing powerful symbionts and potential medicines.</title>
        <authorList>
            <person name="Rayko M."/>
        </authorList>
    </citation>
    <scope>NUCLEOTIDE SEQUENCE [LARGE SCALE GENOMIC DNA]</scope>
    <source>
        <strain evidence="4">Kwan_BN1</strain>
    </source>
</reference>
<dbReference type="InterPro" id="IPR019137">
    <property type="entry name" value="Nck-associated_protein-1"/>
</dbReference>
<dbReference type="PANTHER" id="PTHR12093">
    <property type="entry name" value="NCK-ASSOCIATED PROTEIN 1"/>
    <property type="match status" value="1"/>
</dbReference>
<keyword evidence="2" id="KW-0175">Coiled coil</keyword>
<dbReference type="GO" id="GO:0030031">
    <property type="term" value="P:cell projection assembly"/>
    <property type="evidence" value="ECO:0007669"/>
    <property type="project" value="TreeGrafter"/>
</dbReference>
<sequence length="732" mass="85101">MAPAGQVRQARVAEKLTILNDRGVGLLTRLYDMKKTLSNAETRPSVFGERSLEGVIKAMDSRKFNPNSCSSQTYGSSINANVKNDILKSLNQHYFTMVDMIEFKDHVGELLVIIDASQIHFDISINFDLTKKYLDLVVTYVSMMLIVSKIEDKRALLGLYNIAHEMQHGNQETSFPRLAQMMIDYHEAPIKKMCEEFVPHVKQLTFALLSLKLIYQRRDLSADQWRSNQYLSIISESNKLMEPARSETVPCEYLSLDLMQKWVVLGFLLIHQQLAEPTALELWKQALSTSWVIQLWRDEVLHVHVIIEKYFERLKGYEKRLREVKECHQKALQDAPILHKDRRKYLRMAMKEMNLLFADQPGLLGPKAMFAFMMLSHARDEVEWLLRHANNLPQTKGKVKANPDDLNDRQLPELLFYIEELRGLVKKYSQVLQRYYVQYLKGFDVAELQQVLLGMPPLSDELSGIVMSMKRSIDDLSLRQVEETQNFEFDGMRLDWVRLQAYTSIHNTTLRLQDHRTLAKLMNTIIFHTKMVDFLDDLVDEVSDLSIYCFHTTLFEQQFRQCMEFPAQHRFSVAFPLICAHFLTAVHPSLCPEERHSIGQTSVQYCNWFLKEMSDELNQVITTICEEQVLLNDGVLPKHCVHKIQLDTKRVGQGKNKNRRPQAFRTPGEESQRKQREDFTKLDKLHMALTELSYALNYCSVIQVWGHGFVPRDFFMHNLEGRFNKALAGNGP</sequence>
<dbReference type="GO" id="GO:0030866">
    <property type="term" value="P:cortical actin cytoskeleton organization"/>
    <property type="evidence" value="ECO:0007669"/>
    <property type="project" value="TreeGrafter"/>
</dbReference>
<evidence type="ECO:0000313" key="4">
    <source>
        <dbReference type="EMBL" id="KAF6027002.1"/>
    </source>
</evidence>
<dbReference type="GO" id="GO:0016477">
    <property type="term" value="P:cell migration"/>
    <property type="evidence" value="ECO:0007669"/>
    <property type="project" value="TreeGrafter"/>
</dbReference>
<evidence type="ECO:0000256" key="3">
    <source>
        <dbReference type="SAM" id="MobiDB-lite"/>
    </source>
</evidence>
<evidence type="ECO:0000256" key="2">
    <source>
        <dbReference type="SAM" id="Coils"/>
    </source>
</evidence>
<gene>
    <name evidence="4" type="ORF">EB796_014685</name>
</gene>
<accession>A0A7J7JKY1</accession>
<comment type="caution">
    <text evidence="4">The sequence shown here is derived from an EMBL/GenBank/DDBJ whole genome shotgun (WGS) entry which is preliminary data.</text>
</comment>